<accession>A0AC61N499</accession>
<proteinExistence type="predicted"/>
<protein>
    <submittedName>
        <fullName evidence="1">Antibiotic biosynthesis monooxygenase</fullName>
    </submittedName>
</protein>
<dbReference type="EMBL" id="CP068393">
    <property type="protein sequence ID" value="QUC66391.1"/>
    <property type="molecule type" value="Genomic_DNA"/>
</dbReference>
<sequence>MITMLIYYRGSVGAAGSFVAQMEAEGIAADIRREPGCIRYEYFQPLDEPGTILLFDTWKDQAALDAHHASPMMKRLAELRNMFDLKMTAEKYVSVDLGEDSKYIKWE</sequence>
<evidence type="ECO:0000313" key="2">
    <source>
        <dbReference type="Proteomes" id="UP000682782"/>
    </source>
</evidence>
<keyword evidence="2" id="KW-1185">Reference proteome</keyword>
<gene>
    <name evidence="1" type="ORF">JYE49_11040</name>
</gene>
<name>A0AC61N499_9FIRM</name>
<organism evidence="1 2">
    <name type="scientific">Aristaeella hokkaidonensis</name>
    <dbReference type="NCBI Taxonomy" id="3046382"/>
    <lineage>
        <taxon>Bacteria</taxon>
        <taxon>Bacillati</taxon>
        <taxon>Bacillota</taxon>
        <taxon>Clostridia</taxon>
        <taxon>Eubacteriales</taxon>
        <taxon>Aristaeellaceae</taxon>
        <taxon>Aristaeella</taxon>
    </lineage>
</organism>
<keyword evidence="1" id="KW-0560">Oxidoreductase</keyword>
<keyword evidence="1" id="KW-0503">Monooxygenase</keyword>
<reference evidence="1" key="1">
    <citation type="submission" date="2021-01" db="EMBL/GenBank/DDBJ databases">
        <title>Complete genome sequence of Clostridiales bacterium R-7.</title>
        <authorList>
            <person name="Mahoney-Kurpe S.C."/>
            <person name="Palevich N."/>
            <person name="Koike S."/>
            <person name="Moon C.D."/>
            <person name="Attwood G.T."/>
        </authorList>
    </citation>
    <scope>NUCLEOTIDE SEQUENCE</scope>
    <source>
        <strain evidence="1">R-7</strain>
    </source>
</reference>
<dbReference type="Proteomes" id="UP000682782">
    <property type="component" value="Chromosome"/>
</dbReference>
<evidence type="ECO:0000313" key="1">
    <source>
        <dbReference type="EMBL" id="QUC66391.1"/>
    </source>
</evidence>